<accession>A0A9P6EP14</accession>
<evidence type="ECO:0000313" key="2">
    <source>
        <dbReference type="EMBL" id="KAF9533288.1"/>
    </source>
</evidence>
<name>A0A9P6EP14_9AGAR</name>
<keyword evidence="1" id="KW-0472">Membrane</keyword>
<reference evidence="2" key="1">
    <citation type="submission" date="2020-11" db="EMBL/GenBank/DDBJ databases">
        <authorList>
            <consortium name="DOE Joint Genome Institute"/>
            <person name="Ahrendt S."/>
            <person name="Riley R."/>
            <person name="Andreopoulos W."/>
            <person name="Labutti K."/>
            <person name="Pangilinan J."/>
            <person name="Ruiz-Duenas F.J."/>
            <person name="Barrasa J.M."/>
            <person name="Sanchez-Garcia M."/>
            <person name="Camarero S."/>
            <person name="Miyauchi S."/>
            <person name="Serrano A."/>
            <person name="Linde D."/>
            <person name="Babiker R."/>
            <person name="Drula E."/>
            <person name="Ayuso-Fernandez I."/>
            <person name="Pacheco R."/>
            <person name="Padilla G."/>
            <person name="Ferreira P."/>
            <person name="Barriuso J."/>
            <person name="Kellner H."/>
            <person name="Castanera R."/>
            <person name="Alfaro M."/>
            <person name="Ramirez L."/>
            <person name="Pisabarro A.G."/>
            <person name="Kuo A."/>
            <person name="Tritt A."/>
            <person name="Lipzen A."/>
            <person name="He G."/>
            <person name="Yan M."/>
            <person name="Ng V."/>
            <person name="Cullen D."/>
            <person name="Martin F."/>
            <person name="Rosso M.-N."/>
            <person name="Henrissat B."/>
            <person name="Hibbett D."/>
            <person name="Martinez A.T."/>
            <person name="Grigoriev I.V."/>
        </authorList>
    </citation>
    <scope>NUCLEOTIDE SEQUENCE</scope>
    <source>
        <strain evidence="2">CBS 506.95</strain>
    </source>
</reference>
<evidence type="ECO:0000313" key="3">
    <source>
        <dbReference type="Proteomes" id="UP000807306"/>
    </source>
</evidence>
<keyword evidence="3" id="KW-1185">Reference proteome</keyword>
<comment type="caution">
    <text evidence="2">The sequence shown here is derived from an EMBL/GenBank/DDBJ whole genome shotgun (WGS) entry which is preliminary data.</text>
</comment>
<dbReference type="Proteomes" id="UP000807306">
    <property type="component" value="Unassembled WGS sequence"/>
</dbReference>
<feature type="transmembrane region" description="Helical" evidence="1">
    <location>
        <begin position="20"/>
        <end position="46"/>
    </location>
</feature>
<proteinExistence type="predicted"/>
<organism evidence="2 3">
    <name type="scientific">Crepidotus variabilis</name>
    <dbReference type="NCBI Taxonomy" id="179855"/>
    <lineage>
        <taxon>Eukaryota</taxon>
        <taxon>Fungi</taxon>
        <taxon>Dikarya</taxon>
        <taxon>Basidiomycota</taxon>
        <taxon>Agaricomycotina</taxon>
        <taxon>Agaricomycetes</taxon>
        <taxon>Agaricomycetidae</taxon>
        <taxon>Agaricales</taxon>
        <taxon>Agaricineae</taxon>
        <taxon>Crepidotaceae</taxon>
        <taxon>Crepidotus</taxon>
    </lineage>
</organism>
<gene>
    <name evidence="2" type="ORF">CPB83DRAFT_890384</name>
</gene>
<protein>
    <submittedName>
        <fullName evidence="2">Uncharacterized protein</fullName>
    </submittedName>
</protein>
<keyword evidence="1" id="KW-0812">Transmembrane</keyword>
<dbReference type="EMBL" id="MU157829">
    <property type="protein sequence ID" value="KAF9533288.1"/>
    <property type="molecule type" value="Genomic_DNA"/>
</dbReference>
<keyword evidence="1" id="KW-1133">Transmembrane helix</keyword>
<sequence>MSPSIVHRSINEGASSTDEIINVVFIVAVFVLSILILAVSVMHCLLRQRQRTEAMAARRLNQILAAQGITSAEGHSLIEVQLIAPSQLTKSSGCPFCPACGSKIVFGGDKDAEKGISLWIISTPLRSPTQSFYDDAL</sequence>
<evidence type="ECO:0000256" key="1">
    <source>
        <dbReference type="SAM" id="Phobius"/>
    </source>
</evidence>
<dbReference type="AlphaFoldDB" id="A0A9P6EP14"/>